<dbReference type="Gene3D" id="3.30.110.170">
    <property type="entry name" value="Protein of unknown function (DUF541), domain 1"/>
    <property type="match status" value="1"/>
</dbReference>
<accession>A0ABX8SBH5</accession>
<gene>
    <name evidence="2" type="ORF">KV203_07750</name>
</gene>
<proteinExistence type="predicted"/>
<evidence type="ECO:0000313" key="3">
    <source>
        <dbReference type="Proteomes" id="UP000887023"/>
    </source>
</evidence>
<dbReference type="PANTHER" id="PTHR34387">
    <property type="entry name" value="SLR1258 PROTEIN"/>
    <property type="match status" value="1"/>
</dbReference>
<reference evidence="2" key="1">
    <citation type="submission" date="2021-07" db="EMBL/GenBank/DDBJ databases">
        <title>Candidatus Kaistella beijingensis sp. nov. isolated from a municipal wastewater treatment plant is involved in sludge foaming.</title>
        <authorList>
            <person name="Song Y."/>
            <person name="Liu S.-J."/>
        </authorList>
    </citation>
    <scope>NUCLEOTIDE SEQUENCE</scope>
    <source>
        <strain evidence="2">DSM 43998</strain>
    </source>
</reference>
<dbReference type="InterPro" id="IPR007497">
    <property type="entry name" value="SIMPL/DUF541"/>
</dbReference>
<sequence length="230" mass="23954">MPDYPPSARAADRGAVTVRGQGRAAATPDLMQVSFTVETRRPDVALAWADAGRVTDAVLTSLRHSGVAGADLTTTGLSVQAETAWEDRRGQRITGYLATASLSAALSLSAVSHDRTAPPGGPSPAEIIAAAVAAGGNDVRLGGFSSSFRDPGELLVRARDAAWADARARAEQYADLAGRRLGAVLDITEQSGPREPRPMLRAMAAAATPMPIEPGESEIRTDVEVTWALA</sequence>
<organism evidence="2 3">
    <name type="scientific">Skermania pinensis</name>
    <dbReference type="NCBI Taxonomy" id="39122"/>
    <lineage>
        <taxon>Bacteria</taxon>
        <taxon>Bacillati</taxon>
        <taxon>Actinomycetota</taxon>
        <taxon>Actinomycetes</taxon>
        <taxon>Mycobacteriales</taxon>
        <taxon>Gordoniaceae</taxon>
        <taxon>Skermania</taxon>
    </lineage>
</organism>
<name>A0ABX8SBH5_9ACTN</name>
<keyword evidence="3" id="KW-1185">Reference proteome</keyword>
<dbReference type="Proteomes" id="UP000887023">
    <property type="component" value="Chromosome"/>
</dbReference>
<protein>
    <submittedName>
        <fullName evidence="2">SIMPL domain-containing protein</fullName>
    </submittedName>
</protein>
<feature type="region of interest" description="Disordered" evidence="1">
    <location>
        <begin position="1"/>
        <end position="23"/>
    </location>
</feature>
<dbReference type="RefSeq" id="WP_066471655.1">
    <property type="nucleotide sequence ID" value="NZ_CBCRUZ010000001.1"/>
</dbReference>
<evidence type="ECO:0000313" key="2">
    <source>
        <dbReference type="EMBL" id="QXQ15209.1"/>
    </source>
</evidence>
<evidence type="ECO:0000256" key="1">
    <source>
        <dbReference type="SAM" id="MobiDB-lite"/>
    </source>
</evidence>
<dbReference type="InterPro" id="IPR052022">
    <property type="entry name" value="26kDa_periplasmic_antigen"/>
</dbReference>
<dbReference type="EMBL" id="CP079105">
    <property type="protein sequence ID" value="QXQ15209.1"/>
    <property type="molecule type" value="Genomic_DNA"/>
</dbReference>
<dbReference type="PANTHER" id="PTHR34387:SF1">
    <property type="entry name" value="PERIPLASMIC IMMUNOGENIC PROTEIN"/>
    <property type="match status" value="1"/>
</dbReference>
<dbReference type="Gene3D" id="3.30.70.2970">
    <property type="entry name" value="Protein of unknown function (DUF541), domain 2"/>
    <property type="match status" value="1"/>
</dbReference>
<dbReference type="Pfam" id="PF04402">
    <property type="entry name" value="SIMPL"/>
    <property type="match status" value="1"/>
</dbReference>